<evidence type="ECO:0000256" key="2">
    <source>
        <dbReference type="SAM" id="SignalP"/>
    </source>
</evidence>
<evidence type="ECO:0000313" key="4">
    <source>
        <dbReference type="Proteomes" id="UP000004263"/>
    </source>
</evidence>
<name>Q1N0Q2_9GAMM</name>
<organism evidence="3 4">
    <name type="scientific">Bermanella marisrubri</name>
    <dbReference type="NCBI Taxonomy" id="207949"/>
    <lineage>
        <taxon>Bacteria</taxon>
        <taxon>Pseudomonadati</taxon>
        <taxon>Pseudomonadota</taxon>
        <taxon>Gammaproteobacteria</taxon>
        <taxon>Oceanospirillales</taxon>
        <taxon>Oceanospirillaceae</taxon>
        <taxon>Bermanella</taxon>
    </lineage>
</organism>
<accession>Q1N0Q2</accession>
<dbReference type="HOGENOM" id="CLU_029512_0_0_6"/>
<dbReference type="OrthoDB" id="6072288at2"/>
<dbReference type="Gene3D" id="1.25.40.10">
    <property type="entry name" value="Tetratricopeptide repeat domain"/>
    <property type="match status" value="1"/>
</dbReference>
<feature type="signal peptide" evidence="2">
    <location>
        <begin position="1"/>
        <end position="16"/>
    </location>
</feature>
<evidence type="ECO:0000313" key="3">
    <source>
        <dbReference type="EMBL" id="EAT11781.1"/>
    </source>
</evidence>
<protein>
    <submittedName>
        <fullName evidence="3">Protein containing tetratricopeptide repeats</fullName>
    </submittedName>
</protein>
<keyword evidence="1" id="KW-0175">Coiled coil</keyword>
<dbReference type="EMBL" id="AAQH01000013">
    <property type="protein sequence ID" value="EAT11781.1"/>
    <property type="molecule type" value="Genomic_DNA"/>
</dbReference>
<gene>
    <name evidence="3" type="ORF">RED65_05324</name>
</gene>
<keyword evidence="2" id="KW-0732">Signal</keyword>
<dbReference type="Proteomes" id="UP000004263">
    <property type="component" value="Unassembled WGS sequence"/>
</dbReference>
<feature type="coiled-coil region" evidence="1">
    <location>
        <begin position="509"/>
        <end position="582"/>
    </location>
</feature>
<evidence type="ECO:0000256" key="1">
    <source>
        <dbReference type="SAM" id="Coils"/>
    </source>
</evidence>
<dbReference type="AlphaFoldDB" id="Q1N0Q2"/>
<proteinExistence type="predicted"/>
<dbReference type="STRING" id="207949.RED65_05324"/>
<dbReference type="RefSeq" id="WP_007016382.1">
    <property type="nucleotide sequence ID" value="NZ_AAQH01000013.1"/>
</dbReference>
<keyword evidence="4" id="KW-1185">Reference proteome</keyword>
<reference evidence="3 4" key="1">
    <citation type="submission" date="2006-03" db="EMBL/GenBank/DDBJ databases">
        <authorList>
            <person name="Pinhassi J."/>
            <person name="Pedros-Alio C."/>
            <person name="Ferriera S."/>
            <person name="Johnson J."/>
            <person name="Kravitz S."/>
            <person name="Halpern A."/>
            <person name="Remington K."/>
            <person name="Beeson K."/>
            <person name="Tran B."/>
            <person name="Rogers Y.-H."/>
            <person name="Friedman R."/>
            <person name="Venter J.C."/>
        </authorList>
    </citation>
    <scope>NUCLEOTIDE SEQUENCE [LARGE SCALE GENOMIC DNA]</scope>
    <source>
        <strain evidence="3 4">RED65</strain>
    </source>
</reference>
<feature type="coiled-coil region" evidence="1">
    <location>
        <begin position="432"/>
        <end position="459"/>
    </location>
</feature>
<feature type="chain" id="PRO_5004194696" evidence="2">
    <location>
        <begin position="17"/>
        <end position="630"/>
    </location>
</feature>
<sequence length="630" mass="72596">MWRLCLLFACSSLAHSADLLPDVKQPITRHNPQSVTYAETLFYLHSGNYDAALTKTYELRQNGGRGYGRELDIYEAAAQLGLGMDQHASRVFNQLLKSEKMSLIPLPARAQAWFYLAKHLYTKGWWQSGLKAVKHININHLSPELKDEYHFLAATLELFVGRPEAADRHLLAINSESKWATYGFLNLAVSYTERDVHISKVDAAFSKALQLSTQVESHDILSDRINLMAGRFFYATGRGRSAIKHLKAVNLDGPYTPKALLTYGWALTEQWQYHDALQPWYMLKTAHSPLNQDVQETLIAIPFLLEKLNAKVMALGAFEYAVDQYDRVYEQLSESADRLNTGKFIEPLLAQQSPNQWGAFIPVDLSLPKHPDQFYLKDVMADSYFQGELKNLRDLHVMRNKLNKALSDLEAFAVTKQTRQQEYKEIHQQNTMRMLTSRLSKLRLRYQSLQKKIRQAFGKPDGSGLATNEEKRFLEMFKKVNTRRSALETDQHYQQRLRRVKGLLSWNLSERYAARKQNIAENLAGLKQQMRSIENQIKATQYAYQIAPRSYQGFDSKIAVLKQKYTTQLAKLERTYRKQREQVGSIVKADIKKRQEKVVEYQLQARLASARLFDETSNKSRNEAVAEVKQ</sequence>
<dbReference type="InterPro" id="IPR011990">
    <property type="entry name" value="TPR-like_helical_dom_sf"/>
</dbReference>
<comment type="caution">
    <text evidence="3">The sequence shown here is derived from an EMBL/GenBank/DDBJ whole genome shotgun (WGS) entry which is preliminary data.</text>
</comment>